<dbReference type="AlphaFoldDB" id="A0AAV1CE93"/>
<evidence type="ECO:0000259" key="4">
    <source>
        <dbReference type="Pfam" id="PF03763"/>
    </source>
</evidence>
<dbReference type="Pfam" id="PF03763">
    <property type="entry name" value="Remorin_C"/>
    <property type="match status" value="1"/>
</dbReference>
<accession>A0AAV1CE93</accession>
<keyword evidence="6" id="KW-1185">Reference proteome</keyword>
<evidence type="ECO:0000256" key="3">
    <source>
        <dbReference type="SAM" id="MobiDB-lite"/>
    </source>
</evidence>
<feature type="compositionally biased region" description="Basic and acidic residues" evidence="3">
    <location>
        <begin position="1"/>
        <end position="11"/>
    </location>
</feature>
<organism evidence="5 6">
    <name type="scientific">Oldenlandia corymbosa var. corymbosa</name>
    <dbReference type="NCBI Taxonomy" id="529605"/>
    <lineage>
        <taxon>Eukaryota</taxon>
        <taxon>Viridiplantae</taxon>
        <taxon>Streptophyta</taxon>
        <taxon>Embryophyta</taxon>
        <taxon>Tracheophyta</taxon>
        <taxon>Spermatophyta</taxon>
        <taxon>Magnoliopsida</taxon>
        <taxon>eudicotyledons</taxon>
        <taxon>Gunneridae</taxon>
        <taxon>Pentapetalae</taxon>
        <taxon>asterids</taxon>
        <taxon>lamiids</taxon>
        <taxon>Gentianales</taxon>
        <taxon>Rubiaceae</taxon>
        <taxon>Rubioideae</taxon>
        <taxon>Spermacoceae</taxon>
        <taxon>Hedyotis-Oldenlandia complex</taxon>
        <taxon>Oldenlandia</taxon>
    </lineage>
</organism>
<evidence type="ECO:0000256" key="1">
    <source>
        <dbReference type="ARBA" id="ARBA00005711"/>
    </source>
</evidence>
<comment type="similarity">
    <text evidence="1">Belongs to the remorin family.</text>
</comment>
<sequence length="199" mass="22107">MGEEKTNDVKSSHTSLLALVAAETPKEASPNEGKNPKQDSSEKALVPFEKQPPPPVAEKAAANHTGDEKKKMDSNDRDAALAKVELEKRWALIKAWEENEKSKADNKAYKKLSAVGAWENTKKASVDAQLKKIEEEFERKKAKYAEKMKNKKAEIHRAAEEKRASVEAERAEEVLKIDEAAAKFKATGTIPKKLFGCFS</sequence>
<evidence type="ECO:0000313" key="6">
    <source>
        <dbReference type="Proteomes" id="UP001161247"/>
    </source>
</evidence>
<feature type="coiled-coil region" evidence="2">
    <location>
        <begin position="123"/>
        <end position="161"/>
    </location>
</feature>
<protein>
    <submittedName>
        <fullName evidence="5">OLC1v1029630C1</fullName>
    </submittedName>
</protein>
<gene>
    <name evidence="5" type="ORF">OLC1_LOCUS5278</name>
</gene>
<proteinExistence type="inferred from homology"/>
<feature type="domain" description="Remorin C-terminal" evidence="4">
    <location>
        <begin position="88"/>
        <end position="193"/>
    </location>
</feature>
<name>A0AAV1CE93_OLDCO</name>
<feature type="region of interest" description="Disordered" evidence="3">
    <location>
        <begin position="1"/>
        <end position="78"/>
    </location>
</feature>
<dbReference type="Proteomes" id="UP001161247">
    <property type="component" value="Chromosome 2"/>
</dbReference>
<dbReference type="PANTHER" id="PTHR31775:SF5">
    <property type="entry name" value="REMORIN 1.4"/>
    <property type="match status" value="1"/>
</dbReference>
<dbReference type="EMBL" id="OX459119">
    <property type="protein sequence ID" value="CAI9094001.1"/>
    <property type="molecule type" value="Genomic_DNA"/>
</dbReference>
<reference evidence="5" key="1">
    <citation type="submission" date="2023-03" db="EMBL/GenBank/DDBJ databases">
        <authorList>
            <person name="Julca I."/>
        </authorList>
    </citation>
    <scope>NUCLEOTIDE SEQUENCE</scope>
</reference>
<dbReference type="PANTHER" id="PTHR31775">
    <property type="entry name" value="OS02G0117200 PROTEIN"/>
    <property type="match status" value="1"/>
</dbReference>
<evidence type="ECO:0000256" key="2">
    <source>
        <dbReference type="SAM" id="Coils"/>
    </source>
</evidence>
<feature type="compositionally biased region" description="Basic and acidic residues" evidence="3">
    <location>
        <begin position="65"/>
        <end position="78"/>
    </location>
</feature>
<dbReference type="InterPro" id="IPR005516">
    <property type="entry name" value="Remorin_C"/>
</dbReference>
<keyword evidence="2" id="KW-0175">Coiled coil</keyword>
<evidence type="ECO:0000313" key="5">
    <source>
        <dbReference type="EMBL" id="CAI9094001.1"/>
    </source>
</evidence>